<dbReference type="Proteomes" id="UP001583177">
    <property type="component" value="Unassembled WGS sequence"/>
</dbReference>
<proteinExistence type="predicted"/>
<name>A0ABR3WV18_9PEZI</name>
<comment type="caution">
    <text evidence="1">The sequence shown here is derived from an EMBL/GenBank/DDBJ whole genome shotgun (WGS) entry which is preliminary data.</text>
</comment>
<evidence type="ECO:0000313" key="1">
    <source>
        <dbReference type="EMBL" id="KAL1867496.1"/>
    </source>
</evidence>
<dbReference type="EMBL" id="JAWRVE010000050">
    <property type="protein sequence ID" value="KAL1867496.1"/>
    <property type="molecule type" value="Genomic_DNA"/>
</dbReference>
<protein>
    <submittedName>
        <fullName evidence="1">Uncharacterized protein</fullName>
    </submittedName>
</protein>
<gene>
    <name evidence="1" type="ORF">Daus18300_006340</name>
</gene>
<reference evidence="1 2" key="1">
    <citation type="journal article" date="2024" name="IMA Fungus">
        <title>IMA Genome - F19 : A genome assembly and annotation guide to empower mycologists, including annotated draft genome sequences of Ceratocystis pirilliformis, Diaporthe australafricana, Fusarium ophioides, Paecilomyces lecythidis, and Sporothrix stenoceras.</title>
        <authorList>
            <person name="Aylward J."/>
            <person name="Wilson A.M."/>
            <person name="Visagie C.M."/>
            <person name="Spraker J."/>
            <person name="Barnes I."/>
            <person name="Buitendag C."/>
            <person name="Ceriani C."/>
            <person name="Del Mar Angel L."/>
            <person name="du Plessis D."/>
            <person name="Fuchs T."/>
            <person name="Gasser K."/>
            <person name="Kramer D."/>
            <person name="Li W."/>
            <person name="Munsamy K."/>
            <person name="Piso A."/>
            <person name="Price J.L."/>
            <person name="Sonnekus B."/>
            <person name="Thomas C."/>
            <person name="van der Nest A."/>
            <person name="van Dijk A."/>
            <person name="van Heerden A."/>
            <person name="van Vuuren N."/>
            <person name="Yilmaz N."/>
            <person name="Duong T.A."/>
            <person name="van der Merwe N.A."/>
            <person name="Wingfield M.J."/>
            <person name="Wingfield B.D."/>
        </authorList>
    </citation>
    <scope>NUCLEOTIDE SEQUENCE [LARGE SCALE GENOMIC DNA]</scope>
    <source>
        <strain evidence="1 2">CMW 18300</strain>
    </source>
</reference>
<accession>A0ABR3WV18</accession>
<keyword evidence="2" id="KW-1185">Reference proteome</keyword>
<evidence type="ECO:0000313" key="2">
    <source>
        <dbReference type="Proteomes" id="UP001583177"/>
    </source>
</evidence>
<sequence length="345" mass="39242">MKQKPAHWEDRHYADEPDPLYVTVPPPELITKSTAEDVLDESHQRAFSRAVSNVLSTPIAEETFAQIVDGLPLEIVALTTRRGRMADEDPCLNHVALCPGALEKTKEYRTEFNPGRLNIAATALQRYQNTPVGSKASKMPFIELVAVAVHSIAVELMNLDVGLHKDATRPSEEASVENTCSRRRATPFKLRFYSTPEQYPDGAAEMAGYWAEDRIFGGVVLFGRGEDGTGYDGVWLHSHRTRVTRRIYELTEDQRLSLLRFLEKEQMEDDDSASPLPILGDRNNRRRVDPEIAMPEFNVYRDRWERTVDCENWGSYRTPSGRNHVDYPELEDQYLESLSRSEGNA</sequence>
<organism evidence="1 2">
    <name type="scientific">Diaporthe australafricana</name>
    <dbReference type="NCBI Taxonomy" id="127596"/>
    <lineage>
        <taxon>Eukaryota</taxon>
        <taxon>Fungi</taxon>
        <taxon>Dikarya</taxon>
        <taxon>Ascomycota</taxon>
        <taxon>Pezizomycotina</taxon>
        <taxon>Sordariomycetes</taxon>
        <taxon>Sordariomycetidae</taxon>
        <taxon>Diaporthales</taxon>
        <taxon>Diaporthaceae</taxon>
        <taxon>Diaporthe</taxon>
    </lineage>
</organism>